<keyword evidence="3" id="KW-1185">Reference proteome</keyword>
<accession>A0A9N8WA00</accession>
<protein>
    <submittedName>
        <fullName evidence="2">17886_t:CDS:1</fullName>
    </submittedName>
</protein>
<evidence type="ECO:0000313" key="3">
    <source>
        <dbReference type="Proteomes" id="UP000789396"/>
    </source>
</evidence>
<organism evidence="2 3">
    <name type="scientific">Racocetra fulgida</name>
    <dbReference type="NCBI Taxonomy" id="60492"/>
    <lineage>
        <taxon>Eukaryota</taxon>
        <taxon>Fungi</taxon>
        <taxon>Fungi incertae sedis</taxon>
        <taxon>Mucoromycota</taxon>
        <taxon>Glomeromycotina</taxon>
        <taxon>Glomeromycetes</taxon>
        <taxon>Diversisporales</taxon>
        <taxon>Gigasporaceae</taxon>
        <taxon>Racocetra</taxon>
    </lineage>
</organism>
<dbReference type="Proteomes" id="UP000789396">
    <property type="component" value="Unassembled WGS sequence"/>
</dbReference>
<dbReference type="EMBL" id="CAJVPZ010000774">
    <property type="protein sequence ID" value="CAG8475870.1"/>
    <property type="molecule type" value="Genomic_DNA"/>
</dbReference>
<name>A0A9N8WA00_9GLOM</name>
<comment type="caution">
    <text evidence="2">The sequence shown here is derived from an EMBL/GenBank/DDBJ whole genome shotgun (WGS) entry which is preliminary data.</text>
</comment>
<dbReference type="AlphaFoldDB" id="A0A9N8WA00"/>
<feature type="region of interest" description="Disordered" evidence="1">
    <location>
        <begin position="190"/>
        <end position="216"/>
    </location>
</feature>
<gene>
    <name evidence="2" type="ORF">RFULGI_LOCUS1316</name>
</gene>
<evidence type="ECO:0000256" key="1">
    <source>
        <dbReference type="SAM" id="MobiDB-lite"/>
    </source>
</evidence>
<evidence type="ECO:0000313" key="2">
    <source>
        <dbReference type="EMBL" id="CAG8475870.1"/>
    </source>
</evidence>
<dbReference type="OrthoDB" id="2443924at2759"/>
<proteinExistence type="predicted"/>
<sequence>MNLLDFYKARNSLVPEVFEQKWTQLDFTTSIQTTSYIESYNAQVKRLILNSNVSLIELAEALEASIEEESKKAKYAYWKTQIPLTLSATTLPQALFYELDKALSHFITPGSKKFSVLKSKDIHSDLQEELYYIAAQFSKNYSQDQLAEFAKSNMNRLFTPDLLNEIQEDELVIDLADDGDGEICSNSLYDNEEYEDNNVKQRDAQKVLSESSNQKN</sequence>
<reference evidence="2" key="1">
    <citation type="submission" date="2021-06" db="EMBL/GenBank/DDBJ databases">
        <authorList>
            <person name="Kallberg Y."/>
            <person name="Tangrot J."/>
            <person name="Rosling A."/>
        </authorList>
    </citation>
    <scope>NUCLEOTIDE SEQUENCE</scope>
    <source>
        <strain evidence="2">IN212</strain>
    </source>
</reference>